<comment type="similarity">
    <text evidence="3">Belongs to the hexokinase family.</text>
</comment>
<dbReference type="InterPro" id="IPR022672">
    <property type="entry name" value="Hexokinase_N"/>
</dbReference>
<evidence type="ECO:0000259" key="10">
    <source>
        <dbReference type="Pfam" id="PF00349"/>
    </source>
</evidence>
<comment type="catalytic activity">
    <reaction evidence="9">
        <text>D-fructose + ATP = D-fructose 6-phosphate + ADP + H(+)</text>
        <dbReference type="Rhea" id="RHEA:16125"/>
        <dbReference type="ChEBI" id="CHEBI:15378"/>
        <dbReference type="ChEBI" id="CHEBI:30616"/>
        <dbReference type="ChEBI" id="CHEBI:37721"/>
        <dbReference type="ChEBI" id="CHEBI:61527"/>
        <dbReference type="ChEBI" id="CHEBI:456216"/>
        <dbReference type="EC" id="2.7.1.1"/>
    </reaction>
    <physiologicalReaction direction="left-to-right" evidence="9">
        <dbReference type="Rhea" id="RHEA:16126"/>
    </physiologicalReaction>
</comment>
<evidence type="ECO:0000256" key="9">
    <source>
        <dbReference type="ARBA" id="ARBA00047905"/>
    </source>
</evidence>
<proteinExistence type="inferred from homology"/>
<comment type="pathway">
    <text evidence="1">Carbohydrate degradation.</text>
</comment>
<evidence type="ECO:0000256" key="8">
    <source>
        <dbReference type="ARBA" id="ARBA00023152"/>
    </source>
</evidence>
<keyword evidence="4" id="KW-0808">Transferase</keyword>
<accession>A0ABS6D1A4</accession>
<keyword evidence="13" id="KW-1185">Reference proteome</keyword>
<dbReference type="PANTHER" id="PTHR19443">
    <property type="entry name" value="HEXOKINASE"/>
    <property type="match status" value="1"/>
</dbReference>
<keyword evidence="8" id="KW-0324">Glycolysis</keyword>
<dbReference type="PROSITE" id="PS51748">
    <property type="entry name" value="HEXOKINASE_2"/>
    <property type="match status" value="1"/>
</dbReference>
<reference evidence="12 13" key="1">
    <citation type="submission" date="2021-06" db="EMBL/GenBank/DDBJ databases">
        <title>Faecalicatena sp. nov. isolated from porcine feces.</title>
        <authorList>
            <person name="Oh B.S."/>
            <person name="Lee J.H."/>
        </authorList>
    </citation>
    <scope>NUCLEOTIDE SEQUENCE [LARGE SCALE GENOMIC DNA]</scope>
    <source>
        <strain evidence="12 13">AGMB00832</strain>
    </source>
</reference>
<keyword evidence="7" id="KW-0067">ATP-binding</keyword>
<evidence type="ECO:0000313" key="12">
    <source>
        <dbReference type="EMBL" id="MBU3875181.1"/>
    </source>
</evidence>
<dbReference type="RefSeq" id="WP_216240040.1">
    <property type="nucleotide sequence ID" value="NZ_JABACJ020000003.1"/>
</dbReference>
<evidence type="ECO:0000256" key="3">
    <source>
        <dbReference type="ARBA" id="ARBA00009225"/>
    </source>
</evidence>
<dbReference type="InterPro" id="IPR001312">
    <property type="entry name" value="Hexokinase"/>
</dbReference>
<evidence type="ECO:0000259" key="11">
    <source>
        <dbReference type="Pfam" id="PF03727"/>
    </source>
</evidence>
<dbReference type="EMBL" id="JABACJ020000003">
    <property type="protein sequence ID" value="MBU3875181.1"/>
    <property type="molecule type" value="Genomic_DNA"/>
</dbReference>
<evidence type="ECO:0000256" key="2">
    <source>
        <dbReference type="ARBA" id="ARBA00005007"/>
    </source>
</evidence>
<keyword evidence="5" id="KW-0547">Nucleotide-binding</keyword>
<evidence type="ECO:0000313" key="13">
    <source>
        <dbReference type="Proteomes" id="UP000723714"/>
    </source>
</evidence>
<comment type="caution">
    <text evidence="12">The sequence shown here is derived from an EMBL/GenBank/DDBJ whole genome shotgun (WGS) entry which is preliminary data.</text>
</comment>
<name>A0ABS6D1A4_9FIRM</name>
<dbReference type="CDD" id="cd24000">
    <property type="entry name" value="ASKHA_NBD_HK"/>
    <property type="match status" value="1"/>
</dbReference>
<protein>
    <recommendedName>
        <fullName evidence="14">Hexokinase</fullName>
    </recommendedName>
</protein>
<evidence type="ECO:0000256" key="1">
    <source>
        <dbReference type="ARBA" id="ARBA00004921"/>
    </source>
</evidence>
<feature type="domain" description="Hexokinase N-terminal" evidence="10">
    <location>
        <begin position="8"/>
        <end position="195"/>
    </location>
</feature>
<dbReference type="Proteomes" id="UP000723714">
    <property type="component" value="Unassembled WGS sequence"/>
</dbReference>
<evidence type="ECO:0000256" key="7">
    <source>
        <dbReference type="ARBA" id="ARBA00022840"/>
    </source>
</evidence>
<dbReference type="PANTHER" id="PTHR19443:SF16">
    <property type="entry name" value="HEXOKINASE TYPE 1-RELATED"/>
    <property type="match status" value="1"/>
</dbReference>
<dbReference type="Pfam" id="PF03727">
    <property type="entry name" value="Hexokinase_2"/>
    <property type="match status" value="1"/>
</dbReference>
<keyword evidence="6" id="KW-0418">Kinase</keyword>
<dbReference type="InterPro" id="IPR022673">
    <property type="entry name" value="Hexokinase_C"/>
</dbReference>
<evidence type="ECO:0000256" key="4">
    <source>
        <dbReference type="ARBA" id="ARBA00022679"/>
    </source>
</evidence>
<dbReference type="Pfam" id="PF00349">
    <property type="entry name" value="Hexokinase_1"/>
    <property type="match status" value="1"/>
</dbReference>
<evidence type="ECO:0000256" key="5">
    <source>
        <dbReference type="ARBA" id="ARBA00022741"/>
    </source>
</evidence>
<feature type="domain" description="Hexokinase C-terminal" evidence="11">
    <location>
        <begin position="208"/>
        <end position="433"/>
    </location>
</feature>
<comment type="pathway">
    <text evidence="2">Carbohydrate metabolism.</text>
</comment>
<evidence type="ECO:0008006" key="14">
    <source>
        <dbReference type="Google" id="ProtNLM"/>
    </source>
</evidence>
<evidence type="ECO:0000256" key="6">
    <source>
        <dbReference type="ARBA" id="ARBA00022777"/>
    </source>
</evidence>
<gene>
    <name evidence="12" type="ORF">HGO97_005045</name>
</gene>
<organism evidence="12 13">
    <name type="scientific">Faecalicatena faecalis</name>
    <dbReference type="NCBI Taxonomy" id="2726362"/>
    <lineage>
        <taxon>Bacteria</taxon>
        <taxon>Bacillati</taxon>
        <taxon>Bacillota</taxon>
        <taxon>Clostridia</taxon>
        <taxon>Lachnospirales</taxon>
        <taxon>Lachnospiraceae</taxon>
        <taxon>Faecalicatena</taxon>
    </lineage>
</organism>
<sequence>MNHSNQELDEFLTKMGISPEFTDISKTAEIFRQEMQDGLSGKASSLAMIPSFITNTFSAIENECVIAIDAGGTNLRISLVRLHLEKLPEILSMKRFPMPGTKGAVTSDEFFDFLALELAEFLTKTTKIGFCFSYSVEILPSKDGKIIALGKEVKIHGITGRIIGVELTKALKRKNLPPFTHLTVLNDTTAALIGGQFLCRDYPYSDFIGYILGTGTNICYYEKNENIKKIPTLTERNARTIVNTESGYFDRQFRGILDEEFWADTQNPSDHHLEKMVSGQYLGKLLYKYLTMAAAHHLFSPKAAAMISALGDIKTQDISNFLSENSTENPLHIFSNLEPADTNLFYHLTDALLERAAKLVTASIAGCLLETGCGRDADHPVLVLMEGSTYVHFSQLKEKILYYIHTEVIQKLGFHLVLKELDGAVTYGTAYAATAE</sequence>